<dbReference type="SUPFAM" id="SSF57756">
    <property type="entry name" value="Retrovirus zinc finger-like domains"/>
    <property type="match status" value="1"/>
</dbReference>
<feature type="domain" description="CCHC-type" evidence="2">
    <location>
        <begin position="177"/>
        <end position="193"/>
    </location>
</feature>
<dbReference type="PANTHER" id="PTHR22639:SF3">
    <property type="entry name" value="ZINC FINGER CCHC DOMAIN-CONTAINING PROTEIN 3"/>
    <property type="match status" value="1"/>
</dbReference>
<dbReference type="GO" id="GO:0003723">
    <property type="term" value="F:RNA binding"/>
    <property type="evidence" value="ECO:0007669"/>
    <property type="project" value="InterPro"/>
</dbReference>
<dbReference type="PANTHER" id="PTHR22639">
    <property type="entry name" value="GAG-RELATED PROTEIN"/>
    <property type="match status" value="1"/>
</dbReference>
<evidence type="ECO:0000313" key="3">
    <source>
        <dbReference type="EMBL" id="CAL1594264.1"/>
    </source>
</evidence>
<proteinExistence type="predicted"/>
<dbReference type="EMBL" id="OZ035842">
    <property type="protein sequence ID" value="CAL1594264.1"/>
    <property type="molecule type" value="Genomic_DNA"/>
</dbReference>
<sequence length="454" mass="51033">MATADPNSRRKVVRFDLSEDLEMDRLTFSRQLLQKQLEVSTHQLDFIFAFPGRKRFEVVFTTSKHLETCLQVFYRKRTNSPFLQKVTVTPFMEVERKIVHIVIWSERVRVEDVKTWASFYCNVLQATEVVDIDGVKTGTKRLEVKLKRENGEIKHLPNSIQLGAYRGAVYYAGQPKRCRRCGSLEHFAAECQVTHCRKCNATDHATNQCLAPTKCNLCAADTHLFKDCPKAYSNRLKGQVTPAFPYPENFDWSDEQGEDTQSPVADTVEIPDPGEKERELKADTPAPSATPPEVRLLQQKTLGAEKILDGILAQLPAQPPARAPDDGAPGAEETRDQVGQHTSSSDQDLTLSPDHQRIPEASSPVKEPLSSLGDLFLPLPDSLGGRQTSLKRPQESSSEDSGHLDKPQKVWPAPSTPFLDPDHLNHFSTITQMRDPEGDPLETKKKKKKKRTSK</sequence>
<dbReference type="GO" id="GO:0002218">
    <property type="term" value="P:activation of innate immune response"/>
    <property type="evidence" value="ECO:0007669"/>
    <property type="project" value="InterPro"/>
</dbReference>
<dbReference type="Proteomes" id="UP001497482">
    <property type="component" value="Chromosome 20"/>
</dbReference>
<feature type="domain" description="CCHC-type" evidence="2">
    <location>
        <begin position="195"/>
        <end position="211"/>
    </location>
</feature>
<dbReference type="Pfam" id="PF23058">
    <property type="entry name" value="RBD_ZCCHC3_2nd"/>
    <property type="match status" value="1"/>
</dbReference>
<feature type="domain" description="CCHC-type" evidence="2">
    <location>
        <begin position="214"/>
        <end position="230"/>
    </location>
</feature>
<evidence type="ECO:0000259" key="2">
    <source>
        <dbReference type="SMART" id="SM00343"/>
    </source>
</evidence>
<feature type="compositionally biased region" description="Polar residues" evidence="1">
    <location>
        <begin position="339"/>
        <end position="350"/>
    </location>
</feature>
<dbReference type="InterPro" id="IPR057811">
    <property type="entry name" value="RBD_ZCCHC3_2nd"/>
</dbReference>
<dbReference type="Pfam" id="PF23057">
    <property type="entry name" value="RBD_ZCCHC3_1st"/>
    <property type="match status" value="1"/>
</dbReference>
<dbReference type="InterPro" id="IPR001878">
    <property type="entry name" value="Znf_CCHC"/>
</dbReference>
<reference evidence="3 4" key="1">
    <citation type="submission" date="2024-04" db="EMBL/GenBank/DDBJ databases">
        <authorList>
            <person name="Waldvogel A.-M."/>
            <person name="Schoenle A."/>
        </authorList>
    </citation>
    <scope>NUCLEOTIDE SEQUENCE [LARGE SCALE GENOMIC DNA]</scope>
</reference>
<dbReference type="SMART" id="SM00343">
    <property type="entry name" value="ZnF_C2HC"/>
    <property type="match status" value="3"/>
</dbReference>
<feature type="compositionally biased region" description="Basic residues" evidence="1">
    <location>
        <begin position="444"/>
        <end position="454"/>
    </location>
</feature>
<gene>
    <name evidence="3" type="ORF">KC01_LOCUS23244</name>
</gene>
<dbReference type="InterPro" id="IPR042509">
    <property type="entry name" value="ZCCHC3"/>
</dbReference>
<organism evidence="3 4">
    <name type="scientific">Knipowitschia caucasica</name>
    <name type="common">Caucasian dwarf goby</name>
    <name type="synonym">Pomatoschistus caucasicus</name>
    <dbReference type="NCBI Taxonomy" id="637954"/>
    <lineage>
        <taxon>Eukaryota</taxon>
        <taxon>Metazoa</taxon>
        <taxon>Chordata</taxon>
        <taxon>Craniata</taxon>
        <taxon>Vertebrata</taxon>
        <taxon>Euteleostomi</taxon>
        <taxon>Actinopterygii</taxon>
        <taxon>Neopterygii</taxon>
        <taxon>Teleostei</taxon>
        <taxon>Neoteleostei</taxon>
        <taxon>Acanthomorphata</taxon>
        <taxon>Gobiaria</taxon>
        <taxon>Gobiiformes</taxon>
        <taxon>Gobioidei</taxon>
        <taxon>Gobiidae</taxon>
        <taxon>Gobiinae</taxon>
        <taxon>Knipowitschia</taxon>
    </lineage>
</organism>
<dbReference type="AlphaFoldDB" id="A0AAV2L3Q4"/>
<feature type="compositionally biased region" description="Basic and acidic residues" evidence="1">
    <location>
        <begin position="434"/>
        <end position="443"/>
    </location>
</feature>
<dbReference type="InterPro" id="IPR057810">
    <property type="entry name" value="RBD_ZCCHC3_1st"/>
</dbReference>
<name>A0AAV2L3Q4_KNICA</name>
<keyword evidence="4" id="KW-1185">Reference proteome</keyword>
<evidence type="ECO:0000256" key="1">
    <source>
        <dbReference type="SAM" id="MobiDB-lite"/>
    </source>
</evidence>
<accession>A0AAV2L3Q4</accession>
<dbReference type="InterPro" id="IPR036875">
    <property type="entry name" value="Znf_CCHC_sf"/>
</dbReference>
<feature type="region of interest" description="Disordered" evidence="1">
    <location>
        <begin position="317"/>
        <end position="454"/>
    </location>
</feature>
<dbReference type="GO" id="GO:0008270">
    <property type="term" value="F:zinc ion binding"/>
    <property type="evidence" value="ECO:0007669"/>
    <property type="project" value="InterPro"/>
</dbReference>
<feature type="region of interest" description="Disordered" evidence="1">
    <location>
        <begin position="246"/>
        <end position="294"/>
    </location>
</feature>
<dbReference type="GO" id="GO:0003690">
    <property type="term" value="F:double-stranded DNA binding"/>
    <property type="evidence" value="ECO:0007669"/>
    <property type="project" value="InterPro"/>
</dbReference>
<dbReference type="Gene3D" id="4.10.60.10">
    <property type="entry name" value="Zinc finger, CCHC-type"/>
    <property type="match status" value="1"/>
</dbReference>
<feature type="compositionally biased region" description="Basic and acidic residues" evidence="1">
    <location>
        <begin position="273"/>
        <end position="282"/>
    </location>
</feature>
<evidence type="ECO:0000313" key="4">
    <source>
        <dbReference type="Proteomes" id="UP001497482"/>
    </source>
</evidence>
<protein>
    <recommendedName>
        <fullName evidence="2">CCHC-type domain-containing protein</fullName>
    </recommendedName>
</protein>